<dbReference type="Gene3D" id="3.60.21.10">
    <property type="match status" value="1"/>
</dbReference>
<comment type="caution">
    <text evidence="7">The sequence shown here is derived from an EMBL/GenBank/DDBJ whole genome shotgun (WGS) entry which is preliminary data.</text>
</comment>
<feature type="binding site" evidence="6">
    <location>
        <position position="177"/>
    </location>
    <ligand>
        <name>Fe cation</name>
        <dbReference type="ChEBI" id="CHEBI:24875"/>
        <label>1</label>
    </ligand>
</feature>
<evidence type="ECO:0000256" key="4">
    <source>
        <dbReference type="ARBA" id="ARBA00061401"/>
    </source>
</evidence>
<evidence type="ECO:0000313" key="7">
    <source>
        <dbReference type="EMBL" id="OIN98693.1"/>
    </source>
</evidence>
<dbReference type="GO" id="GO:0046872">
    <property type="term" value="F:metal ion binding"/>
    <property type="evidence" value="ECO:0007669"/>
    <property type="project" value="UniProtKB-KW"/>
</dbReference>
<accession>A0A1J4SKC6</accession>
<keyword evidence="3" id="KW-0408">Iron</keyword>
<dbReference type="EMBL" id="MNUO01000005">
    <property type="protein sequence ID" value="OIN98693.1"/>
    <property type="molecule type" value="Genomic_DNA"/>
</dbReference>
<name>A0A1J4SKC6_9BACT</name>
<dbReference type="NCBIfam" id="TIGR00282">
    <property type="entry name" value="TIGR00282 family metallophosphoesterase"/>
    <property type="match status" value="1"/>
</dbReference>
<evidence type="ECO:0000256" key="3">
    <source>
        <dbReference type="ARBA" id="ARBA00023004"/>
    </source>
</evidence>
<comment type="similarity">
    <text evidence="4">Belongs to the YmdB-like family.</text>
</comment>
<dbReference type="Pfam" id="PF13277">
    <property type="entry name" value="YmdB"/>
    <property type="match status" value="1"/>
</dbReference>
<dbReference type="InterPro" id="IPR029052">
    <property type="entry name" value="Metallo-depent_PP-like"/>
</dbReference>
<dbReference type="SUPFAM" id="SSF56300">
    <property type="entry name" value="Metallo-dependent phosphatases"/>
    <property type="match status" value="1"/>
</dbReference>
<feature type="binding site" evidence="6">
    <location>
        <position position="67"/>
    </location>
    <ligand>
        <name>Fe cation</name>
        <dbReference type="ChEBI" id="CHEBI:24875"/>
        <label>2</label>
    </ligand>
</feature>
<feature type="binding site" evidence="6">
    <location>
        <position position="39"/>
    </location>
    <ligand>
        <name>Fe cation</name>
        <dbReference type="ChEBI" id="CHEBI:24875"/>
        <label>2</label>
    </ligand>
</feature>
<dbReference type="FunFam" id="3.60.21.10:FF:000016">
    <property type="entry name" value="Putative metallophosphoesterase"/>
    <property type="match status" value="1"/>
</dbReference>
<feature type="binding site" evidence="6">
    <location>
        <position position="8"/>
    </location>
    <ligand>
        <name>Fe cation</name>
        <dbReference type="ChEBI" id="CHEBI:24875"/>
        <label>1</label>
    </ligand>
</feature>
<dbReference type="STRING" id="1817893.AUJ66_00325"/>
<dbReference type="PANTHER" id="PTHR36303">
    <property type="entry name" value="2',3'-CYCLIC-NUCLEOTIDE 2'-PHOSPHODIESTERASE"/>
    <property type="match status" value="1"/>
</dbReference>
<evidence type="ECO:0000256" key="6">
    <source>
        <dbReference type="PIRSR" id="PIRSR004789-51"/>
    </source>
</evidence>
<organism evidence="7 8">
    <name type="scientific">Candidatus Desantisbacteria bacterium CG1_02_38_46</name>
    <dbReference type="NCBI Taxonomy" id="1817893"/>
    <lineage>
        <taxon>Bacteria</taxon>
        <taxon>Candidatus Desantisiibacteriota</taxon>
    </lineage>
</organism>
<feature type="binding site" evidence="6">
    <location>
        <position position="39"/>
    </location>
    <ligand>
        <name>Fe cation</name>
        <dbReference type="ChEBI" id="CHEBI:24875"/>
        <label>1</label>
    </ligand>
</feature>
<evidence type="ECO:0000256" key="5">
    <source>
        <dbReference type="PIRSR" id="PIRSR004789-50"/>
    </source>
</evidence>
<protein>
    <submittedName>
        <fullName evidence="7">Metallophosphoesterase</fullName>
    </submittedName>
</protein>
<dbReference type="PANTHER" id="PTHR36303:SF1">
    <property type="entry name" value="2',3'-CYCLIC-NUCLEOTIDE 2'-PHOSPHODIESTERASE"/>
    <property type="match status" value="1"/>
</dbReference>
<evidence type="ECO:0000256" key="1">
    <source>
        <dbReference type="ARBA" id="ARBA00022723"/>
    </source>
</evidence>
<dbReference type="AlphaFoldDB" id="A0A1J4SKC6"/>
<dbReference type="CDD" id="cd07382">
    <property type="entry name" value="MPP_DR1281"/>
    <property type="match status" value="1"/>
</dbReference>
<sequence>MKILFIGDIFGQPGRNVVSQMLPQLRDELKIDLIIANGENAAGGMGITQEIAQELFLSGIHVITSGNHVWKEKKIVDFLKIEPRLLRPLNYPPDVPGNGSIIIESNKIKAGIVNLMGRTFLSEIDCPFRTGMKEIERIREETSVIIVDMHGEATSEKSAMGWLLDGTVSAVVGTHTHVQTADERILPCGTAFITDVGMTGPRDSVIGIKRDIAIRRFLTQIPIRFEVAKGEAQFNAVLIEVDSISGKAVSIKRIQR</sequence>
<reference evidence="7 8" key="1">
    <citation type="journal article" date="2016" name="Environ. Microbiol.">
        <title>Genomic resolution of a cold subsurface aquifer community provides metabolic insights for novel microbes adapted to high CO concentrations.</title>
        <authorList>
            <person name="Probst A.J."/>
            <person name="Castelle C.J."/>
            <person name="Singh A."/>
            <person name="Brown C.T."/>
            <person name="Anantharaman K."/>
            <person name="Sharon I."/>
            <person name="Hug L.A."/>
            <person name="Burstein D."/>
            <person name="Emerson J.B."/>
            <person name="Thomas B.C."/>
            <person name="Banfield J.F."/>
        </authorList>
    </citation>
    <scope>NUCLEOTIDE SEQUENCE [LARGE SCALE GENOMIC DNA]</scope>
    <source>
        <strain evidence="7">CG1_02_38_46</strain>
    </source>
</reference>
<feature type="binding site" evidence="6">
    <location>
        <position position="150"/>
    </location>
    <ligand>
        <name>Fe cation</name>
        <dbReference type="ChEBI" id="CHEBI:24875"/>
        <label>2</label>
    </ligand>
</feature>
<keyword evidence="2" id="KW-0378">Hydrolase</keyword>
<dbReference type="GO" id="GO:0004113">
    <property type="term" value="F:2',3'-cyclic-nucleotide 3'-phosphodiesterase activity"/>
    <property type="evidence" value="ECO:0007669"/>
    <property type="project" value="TreeGrafter"/>
</dbReference>
<dbReference type="PIRSF" id="PIRSF004789">
    <property type="entry name" value="DR1281"/>
    <property type="match status" value="1"/>
</dbReference>
<dbReference type="InterPro" id="IPR005235">
    <property type="entry name" value="YmdB-like"/>
</dbReference>
<feature type="binding site" evidence="6">
    <location>
        <position position="40"/>
    </location>
    <ligand>
        <name>Fe cation</name>
        <dbReference type="ChEBI" id="CHEBI:24875"/>
        <label>1</label>
    </ligand>
</feature>
<feature type="binding site" evidence="6">
    <location>
        <position position="175"/>
    </location>
    <ligand>
        <name>Fe cation</name>
        <dbReference type="ChEBI" id="CHEBI:24875"/>
        <label>2</label>
    </ligand>
</feature>
<keyword evidence="1 6" id="KW-0479">Metal-binding</keyword>
<dbReference type="Proteomes" id="UP000182278">
    <property type="component" value="Unassembled WGS sequence"/>
</dbReference>
<evidence type="ECO:0000256" key="2">
    <source>
        <dbReference type="ARBA" id="ARBA00022801"/>
    </source>
</evidence>
<feature type="active site" description="Proton donor" evidence="5">
    <location>
        <position position="68"/>
    </location>
</feature>
<evidence type="ECO:0000313" key="8">
    <source>
        <dbReference type="Proteomes" id="UP000182278"/>
    </source>
</evidence>
<proteinExistence type="inferred from homology"/>
<gene>
    <name evidence="7" type="ORF">AUJ66_00325</name>
</gene>